<sequence length="303" mass="33473">MTVVRKAILTAFLIPLLSLANPASAQQKANAMFGTAKTASPHKPHSIGSYAKGCAAGMVQLPETGPTWQAMRLSRNRNWGHPEAIEFIERLSAQAAKQPGWKGLYIGDISQPRGGPMLSGHQSHQIGLDIDIWMLPAKSLKLSRNQREKISSISVRTKDQRRVNGNYTPQHAAILEAAARDPAVDRIFVTPPVKIQLCKASSRSDKKWLQKIRPYWGHDFHFHVRLKCPKGSKGCVTQKPSVKDLSKGGSGCDDTLNWWVTEALAPTKKPDSKPAKPAPKKKNVRDFTLADLPKQCRWILAAN</sequence>
<keyword evidence="2" id="KW-0479">Metal-binding</keyword>
<keyword evidence="3 8" id="KW-0732">Signal</keyword>
<dbReference type="EC" id="3.4.-.-" evidence="9"/>
<evidence type="ECO:0000256" key="1">
    <source>
        <dbReference type="ARBA" id="ARBA00022670"/>
    </source>
</evidence>
<dbReference type="Gene3D" id="3.30.1380.10">
    <property type="match status" value="1"/>
</dbReference>
<gene>
    <name evidence="9" type="primary">mepA</name>
    <name evidence="9" type="ORF">AB0T83_04780</name>
</gene>
<dbReference type="InterPro" id="IPR005073">
    <property type="entry name" value="Peptidase_M74"/>
</dbReference>
<dbReference type="EMBL" id="JBFBVU010000003">
    <property type="protein sequence ID" value="MEV8466100.1"/>
    <property type="molecule type" value="Genomic_DNA"/>
</dbReference>
<dbReference type="SUPFAM" id="SSF55166">
    <property type="entry name" value="Hedgehog/DD-peptidase"/>
    <property type="match status" value="1"/>
</dbReference>
<feature type="signal peptide" evidence="8">
    <location>
        <begin position="1"/>
        <end position="25"/>
    </location>
</feature>
<dbReference type="InterPro" id="IPR009045">
    <property type="entry name" value="Zn_M74/Hedgehog-like"/>
</dbReference>
<keyword evidence="10" id="KW-1185">Reference proteome</keyword>
<organism evidence="9 10">
    <name type="scientific">Meridianimarinicoccus marinus</name>
    <dbReference type="NCBI Taxonomy" id="3231483"/>
    <lineage>
        <taxon>Bacteria</taxon>
        <taxon>Pseudomonadati</taxon>
        <taxon>Pseudomonadota</taxon>
        <taxon>Alphaproteobacteria</taxon>
        <taxon>Rhodobacterales</taxon>
        <taxon>Paracoccaceae</taxon>
        <taxon>Meridianimarinicoccus</taxon>
    </lineage>
</organism>
<dbReference type="RefSeq" id="WP_366191904.1">
    <property type="nucleotide sequence ID" value="NZ_JBFBVU010000003.1"/>
</dbReference>
<keyword evidence="7" id="KW-0482">Metalloprotease</keyword>
<keyword evidence="4" id="KW-0574">Periplasm</keyword>
<evidence type="ECO:0000313" key="10">
    <source>
        <dbReference type="Proteomes" id="UP001553161"/>
    </source>
</evidence>
<feature type="chain" id="PRO_5045060432" evidence="8">
    <location>
        <begin position="26"/>
        <end position="303"/>
    </location>
</feature>
<dbReference type="Proteomes" id="UP001553161">
    <property type="component" value="Unassembled WGS sequence"/>
</dbReference>
<name>A0ABV3L3H7_9RHOB</name>
<reference evidence="9 10" key="1">
    <citation type="submission" date="2024-07" db="EMBL/GenBank/DDBJ databases">
        <authorList>
            <person name="Kang M."/>
        </authorList>
    </citation>
    <scope>NUCLEOTIDE SEQUENCE [LARGE SCALE GENOMIC DNA]</scope>
    <source>
        <strain evidence="9 10">DFM31</strain>
    </source>
</reference>
<evidence type="ECO:0000256" key="6">
    <source>
        <dbReference type="ARBA" id="ARBA00022833"/>
    </source>
</evidence>
<dbReference type="GO" id="GO:0016787">
    <property type="term" value="F:hydrolase activity"/>
    <property type="evidence" value="ECO:0007669"/>
    <property type="project" value="UniProtKB-KW"/>
</dbReference>
<dbReference type="PIRSF" id="PIRSF018455">
    <property type="entry name" value="MepA"/>
    <property type="match status" value="1"/>
</dbReference>
<evidence type="ECO:0000313" key="9">
    <source>
        <dbReference type="EMBL" id="MEV8466100.1"/>
    </source>
</evidence>
<proteinExistence type="predicted"/>
<comment type="caution">
    <text evidence="9">The sequence shown here is derived from an EMBL/GenBank/DDBJ whole genome shotgun (WGS) entry which is preliminary data.</text>
</comment>
<evidence type="ECO:0000256" key="7">
    <source>
        <dbReference type="ARBA" id="ARBA00023049"/>
    </source>
</evidence>
<dbReference type="NCBIfam" id="NF006947">
    <property type="entry name" value="PRK09429.1"/>
    <property type="match status" value="1"/>
</dbReference>
<protein>
    <submittedName>
        <fullName evidence="9">Penicillin-insensitive murein endopeptidase</fullName>
        <ecNumber evidence="9">3.4.-.-</ecNumber>
    </submittedName>
</protein>
<accession>A0ABV3L3H7</accession>
<evidence type="ECO:0000256" key="5">
    <source>
        <dbReference type="ARBA" id="ARBA00022801"/>
    </source>
</evidence>
<dbReference type="Pfam" id="PF03411">
    <property type="entry name" value="Peptidase_M74"/>
    <property type="match status" value="1"/>
</dbReference>
<keyword evidence="1" id="KW-0645">Protease</keyword>
<evidence type="ECO:0000256" key="2">
    <source>
        <dbReference type="ARBA" id="ARBA00022723"/>
    </source>
</evidence>
<evidence type="ECO:0000256" key="4">
    <source>
        <dbReference type="ARBA" id="ARBA00022764"/>
    </source>
</evidence>
<keyword evidence="5 9" id="KW-0378">Hydrolase</keyword>
<evidence type="ECO:0000256" key="3">
    <source>
        <dbReference type="ARBA" id="ARBA00022729"/>
    </source>
</evidence>
<keyword evidence="6" id="KW-0862">Zinc</keyword>
<evidence type="ECO:0000256" key="8">
    <source>
        <dbReference type="SAM" id="SignalP"/>
    </source>
</evidence>